<keyword evidence="3" id="KW-1185">Reference proteome</keyword>
<protein>
    <submittedName>
        <fullName evidence="2">J domain-containing protein</fullName>
    </submittedName>
</protein>
<evidence type="ECO:0000313" key="2">
    <source>
        <dbReference type="EMBL" id="MCE3532258.1"/>
    </source>
</evidence>
<keyword evidence="1" id="KW-0472">Membrane</keyword>
<keyword evidence="1" id="KW-0812">Transmembrane</keyword>
<accession>A0ABS8X542</accession>
<evidence type="ECO:0000313" key="3">
    <source>
        <dbReference type="Proteomes" id="UP001320170"/>
    </source>
</evidence>
<feature type="transmembrane region" description="Helical" evidence="1">
    <location>
        <begin position="176"/>
        <end position="203"/>
    </location>
</feature>
<keyword evidence="1" id="KW-1133">Transmembrane helix</keyword>
<dbReference type="EMBL" id="JAJTND010000004">
    <property type="protein sequence ID" value="MCE3532258.1"/>
    <property type="molecule type" value="Genomic_DNA"/>
</dbReference>
<dbReference type="RefSeq" id="WP_182352080.1">
    <property type="nucleotide sequence ID" value="NZ_JAJSPM010000005.1"/>
</dbReference>
<dbReference type="Proteomes" id="UP001320170">
    <property type="component" value="Unassembled WGS sequence"/>
</dbReference>
<gene>
    <name evidence="2" type="ORF">LXO92_07690</name>
</gene>
<comment type="caution">
    <text evidence="2">The sequence shown here is derived from an EMBL/GenBank/DDBJ whole genome shotgun (WGS) entry which is preliminary data.</text>
</comment>
<proteinExistence type="predicted"/>
<sequence length="420" mass="47337">MTIETELKTLVSIYASYDKEKDCYTSDLNQEALLRLDADFIKLINKSLLKDGPDKGKIKKNYKILSLNFHPDLMGKFSSEAKWIESTLSEKRNDGACFKTLSLCYGKLISPQDFKPIKFDEIATREDLKKWLENLKNTSRTFTERHFYVSLLGLLDQSTGYFDEVGKIKPKGIRALISFLPMIFISFSTFVFAEELFAVYALYFALLKSGQFMAGSNSTELQKLGNTLQKITIVSATTTTTLLVRLVEMTFWASRQCYEMSLQIGSTLLTPLLCAPSEEKSGNSAIDENLCRELILASQNQSISDNFKTPELKMIAAPIESYLGLLEQQFFRNWRAGGEKHRALDAFLLRMRVIDKDDELKVEEKIAKASKALELVKKDPSVYTQGGKTALAVDRAERVISLLKDDSGMQLAVVVCPSTT</sequence>
<name>A0ABS8X542_9GAMM</name>
<evidence type="ECO:0000256" key="1">
    <source>
        <dbReference type="SAM" id="Phobius"/>
    </source>
</evidence>
<reference evidence="2 3" key="1">
    <citation type="journal article" date="2024" name="Pathogens">
        <title>Characterization of a Novel Species of Legionella Isolated from a Healthcare Facility: Legionella resiliens sp. nov.</title>
        <authorList>
            <person name="Cristino S."/>
            <person name="Pascale M.R."/>
            <person name="Marino F."/>
            <person name="Derelitto C."/>
            <person name="Salaris S."/>
            <person name="Orsini M."/>
            <person name="Squarzoni S."/>
            <person name="Grottola A."/>
            <person name="Girolamini L."/>
        </authorList>
    </citation>
    <scope>NUCLEOTIDE SEQUENCE [LARGE SCALE GENOMIC DNA]</scope>
    <source>
        <strain evidence="2 3">8cVS16</strain>
    </source>
</reference>
<organism evidence="2 3">
    <name type="scientific">Legionella resiliens</name>
    <dbReference type="NCBI Taxonomy" id="2905958"/>
    <lineage>
        <taxon>Bacteria</taxon>
        <taxon>Pseudomonadati</taxon>
        <taxon>Pseudomonadota</taxon>
        <taxon>Gammaproteobacteria</taxon>
        <taxon>Legionellales</taxon>
        <taxon>Legionellaceae</taxon>
        <taxon>Legionella</taxon>
    </lineage>
</organism>